<protein>
    <submittedName>
        <fullName evidence="3">Heterokaryon incompatibility protein-domain-containing protein</fullName>
    </submittedName>
</protein>
<dbReference type="RefSeq" id="XP_062723515.1">
    <property type="nucleotide sequence ID" value="XM_062870879.1"/>
</dbReference>
<evidence type="ECO:0000256" key="1">
    <source>
        <dbReference type="SAM" id="MobiDB-lite"/>
    </source>
</evidence>
<dbReference type="InterPro" id="IPR052895">
    <property type="entry name" value="HetReg/Transcr_Mod"/>
</dbReference>
<evidence type="ECO:0000259" key="2">
    <source>
        <dbReference type="Pfam" id="PF06985"/>
    </source>
</evidence>
<dbReference type="Pfam" id="PF26639">
    <property type="entry name" value="Het-6_barrel"/>
    <property type="match status" value="1"/>
</dbReference>
<dbReference type="PANTHER" id="PTHR24148">
    <property type="entry name" value="ANKYRIN REPEAT DOMAIN-CONTAINING PROTEIN 39 HOMOLOG-RELATED"/>
    <property type="match status" value="1"/>
</dbReference>
<dbReference type="PANTHER" id="PTHR24148:SF64">
    <property type="entry name" value="HETEROKARYON INCOMPATIBILITY DOMAIN-CONTAINING PROTEIN"/>
    <property type="match status" value="1"/>
</dbReference>
<feature type="domain" description="Heterokaryon incompatibility" evidence="2">
    <location>
        <begin position="165"/>
        <end position="336"/>
    </location>
</feature>
<evidence type="ECO:0000313" key="4">
    <source>
        <dbReference type="Proteomes" id="UP001273166"/>
    </source>
</evidence>
<feature type="compositionally biased region" description="Basic and acidic residues" evidence="1">
    <location>
        <begin position="559"/>
        <end position="573"/>
    </location>
</feature>
<comment type="caution">
    <text evidence="3">The sequence shown here is derived from an EMBL/GenBank/DDBJ whole genome shotgun (WGS) entry which is preliminary data.</text>
</comment>
<sequence length="766" mass="85373">MIPVDTLDNNLDLLMITAGGNDLHLTHRDPMALYNGVIIFGEINAEDRVSSPPSFVHAPEHRLYQQPVAFIGNAASNRDIGELMSRDTSIAQLPLRDGGTHDCAQPDGTTIQPMVAAKETALGSVYAQTVPDGHFRLLEILAGTGDTQSRCRLHVCAINDNCGAYEALSYTWKTETIASLSEVSILCNDVEFTVGANLHMALARLRREDAPRVIWADAICINQNDEKERGQQVAAMGTIFHSASRVIVWLGPDEDVEQAPVPASQMASEKAFAGVCSVILTWAEDPITTAYDRRRIIANNRPQYRVHRSNADKTWNSGDGGALSARSNVRLWVIQEVARARRATVVWGRCEIAWQWVGLAAAIIRTNWNRIIPPNGFEFRGDRCLRQSSRQVPEGVMNTYFMYRVSRSQLYFDPLRFSFCELLAVTIQFGCQDDRDKVYGLLGLETTDNLGGLLTPDYTRSLADLYRTIAFALLKLGTSLDFLAYAGRPSYEQGGHGQNLIRPGFIMDVPPPELNPLSLLPSWVPRWHLTKAQTLSPLDKHPDFAAGSPCTKSAMFKRPKNDKDDDHDKTCHSPDRLSVRGVMIERVTGKHRLIEWEYEPNAYSADCHELTNLLIKYRHTKWSLERLAMTLTAGKSWYGTPVESRAAPLAHFARCLLSYGMRRVLDPWFLGARGEGDAGECARPEELAKWLRCLFTTSSGMQGVGPLATSPGDMVAVINSTPMPFVIRYSGETRGYELLGECYIDDLIHGEAFDGSKYKECWIDLV</sequence>
<proteinExistence type="predicted"/>
<dbReference type="Pfam" id="PF06985">
    <property type="entry name" value="HET"/>
    <property type="match status" value="1"/>
</dbReference>
<dbReference type="Proteomes" id="UP001273166">
    <property type="component" value="Unassembled WGS sequence"/>
</dbReference>
<dbReference type="EMBL" id="JAUDZG010000002">
    <property type="protein sequence ID" value="KAK3307735.1"/>
    <property type="molecule type" value="Genomic_DNA"/>
</dbReference>
<evidence type="ECO:0000313" key="3">
    <source>
        <dbReference type="EMBL" id="KAK3307735.1"/>
    </source>
</evidence>
<reference evidence="3" key="1">
    <citation type="journal article" date="2023" name="Mol. Phylogenet. Evol.">
        <title>Genome-scale phylogeny and comparative genomics of the fungal order Sordariales.</title>
        <authorList>
            <person name="Hensen N."/>
            <person name="Bonometti L."/>
            <person name="Westerberg I."/>
            <person name="Brannstrom I.O."/>
            <person name="Guillou S."/>
            <person name="Cros-Aarteil S."/>
            <person name="Calhoun S."/>
            <person name="Haridas S."/>
            <person name="Kuo A."/>
            <person name="Mondo S."/>
            <person name="Pangilinan J."/>
            <person name="Riley R."/>
            <person name="LaButti K."/>
            <person name="Andreopoulos B."/>
            <person name="Lipzen A."/>
            <person name="Chen C."/>
            <person name="Yan M."/>
            <person name="Daum C."/>
            <person name="Ng V."/>
            <person name="Clum A."/>
            <person name="Steindorff A."/>
            <person name="Ohm R.A."/>
            <person name="Martin F."/>
            <person name="Silar P."/>
            <person name="Natvig D.O."/>
            <person name="Lalanne C."/>
            <person name="Gautier V."/>
            <person name="Ament-Velasquez S.L."/>
            <person name="Kruys A."/>
            <person name="Hutchinson M.I."/>
            <person name="Powell A.J."/>
            <person name="Barry K."/>
            <person name="Miller A.N."/>
            <person name="Grigoriev I.V."/>
            <person name="Debuchy R."/>
            <person name="Gladieux P."/>
            <person name="Hiltunen Thoren M."/>
            <person name="Johannesson H."/>
        </authorList>
    </citation>
    <scope>NUCLEOTIDE SEQUENCE</scope>
    <source>
        <strain evidence="3">CBS 333.67</strain>
    </source>
</reference>
<dbReference type="GeneID" id="87889708"/>
<organism evidence="3 4">
    <name type="scientific">Chaetomium strumarium</name>
    <dbReference type="NCBI Taxonomy" id="1170767"/>
    <lineage>
        <taxon>Eukaryota</taxon>
        <taxon>Fungi</taxon>
        <taxon>Dikarya</taxon>
        <taxon>Ascomycota</taxon>
        <taxon>Pezizomycotina</taxon>
        <taxon>Sordariomycetes</taxon>
        <taxon>Sordariomycetidae</taxon>
        <taxon>Sordariales</taxon>
        <taxon>Chaetomiaceae</taxon>
        <taxon>Chaetomium</taxon>
    </lineage>
</organism>
<gene>
    <name evidence="3" type="ORF">B0T15DRAFT_572049</name>
</gene>
<keyword evidence="4" id="KW-1185">Reference proteome</keyword>
<reference evidence="3" key="2">
    <citation type="submission" date="2023-06" db="EMBL/GenBank/DDBJ databases">
        <authorList>
            <consortium name="Lawrence Berkeley National Laboratory"/>
            <person name="Mondo S.J."/>
            <person name="Hensen N."/>
            <person name="Bonometti L."/>
            <person name="Westerberg I."/>
            <person name="Brannstrom I.O."/>
            <person name="Guillou S."/>
            <person name="Cros-Aarteil S."/>
            <person name="Calhoun S."/>
            <person name="Haridas S."/>
            <person name="Kuo A."/>
            <person name="Pangilinan J."/>
            <person name="Riley R."/>
            <person name="Labutti K."/>
            <person name="Andreopoulos B."/>
            <person name="Lipzen A."/>
            <person name="Chen C."/>
            <person name="Yanf M."/>
            <person name="Daum C."/>
            <person name="Ng V."/>
            <person name="Clum A."/>
            <person name="Steindorff A."/>
            <person name="Ohm R."/>
            <person name="Martin F."/>
            <person name="Silar P."/>
            <person name="Natvig D."/>
            <person name="Lalanne C."/>
            <person name="Gautier V."/>
            <person name="Ament-Velasquez S.L."/>
            <person name="Kruys A."/>
            <person name="Hutchinson M.I."/>
            <person name="Powell A.J."/>
            <person name="Barry K."/>
            <person name="Miller A.N."/>
            <person name="Grigoriev I.V."/>
            <person name="Debuchy R."/>
            <person name="Gladieux P."/>
            <person name="Thoren M.H."/>
            <person name="Johannesson H."/>
        </authorList>
    </citation>
    <scope>NUCLEOTIDE SEQUENCE</scope>
    <source>
        <strain evidence="3">CBS 333.67</strain>
    </source>
</reference>
<accession>A0AAJ0GXV5</accession>
<name>A0AAJ0GXV5_9PEZI</name>
<dbReference type="AlphaFoldDB" id="A0AAJ0GXV5"/>
<feature type="region of interest" description="Disordered" evidence="1">
    <location>
        <begin position="549"/>
        <end position="573"/>
    </location>
</feature>
<dbReference type="InterPro" id="IPR010730">
    <property type="entry name" value="HET"/>
</dbReference>